<evidence type="ECO:0000256" key="1">
    <source>
        <dbReference type="ARBA" id="ARBA00004651"/>
    </source>
</evidence>
<name>Q7NKQ9_GLOVI</name>
<feature type="transmembrane region" description="Helical" evidence="7">
    <location>
        <begin position="122"/>
        <end position="146"/>
    </location>
</feature>
<dbReference type="Pfam" id="PF02687">
    <property type="entry name" value="FtsX"/>
    <property type="match status" value="2"/>
</dbReference>
<reference evidence="10 11" key="2">
    <citation type="journal article" date="2003" name="DNA Res.">
        <title>Complete genome structure of Gloeobacter violaceus PCC 7421, a cyanobacterium that lacks thylakoids (supplement).</title>
        <authorList>
            <person name="Nakamura Y."/>
            <person name="Kaneko T."/>
            <person name="Sato S."/>
            <person name="Mimuro M."/>
            <person name="Miyashita H."/>
            <person name="Tsuchiya T."/>
            <person name="Sasamoto S."/>
            <person name="Watanabe A."/>
            <person name="Kawashima K."/>
            <person name="Kishida Y."/>
            <person name="Kiyokawa C."/>
            <person name="Kohara M."/>
            <person name="Matsumoto M."/>
            <person name="Matsuno A."/>
            <person name="Nakazaki N."/>
            <person name="Shimpo S."/>
            <person name="Takeuchi C."/>
            <person name="Yamada M."/>
            <person name="Tabata S."/>
        </authorList>
    </citation>
    <scope>NUCLEOTIDE SEQUENCE [LARGE SCALE GENOMIC DNA]</scope>
    <source>
        <strain evidence="11">ATCC 29082 / PCC 7421</strain>
    </source>
</reference>
<evidence type="ECO:0000313" key="10">
    <source>
        <dbReference type="EMBL" id="BAC89359.1"/>
    </source>
</evidence>
<feature type="transmembrane region" description="Helical" evidence="7">
    <location>
        <begin position="833"/>
        <end position="858"/>
    </location>
</feature>
<keyword evidence="4 7" id="KW-1133">Transmembrane helix</keyword>
<dbReference type="PhylomeDB" id="Q7NKQ9"/>
<feature type="transmembrane region" description="Helical" evidence="7">
    <location>
        <begin position="434"/>
        <end position="456"/>
    </location>
</feature>
<organism evidence="10 11">
    <name type="scientific">Gloeobacter violaceus (strain ATCC 29082 / PCC 7421)</name>
    <dbReference type="NCBI Taxonomy" id="251221"/>
    <lineage>
        <taxon>Bacteria</taxon>
        <taxon>Bacillati</taxon>
        <taxon>Cyanobacteriota</taxon>
        <taxon>Cyanophyceae</taxon>
        <taxon>Gloeobacterales</taxon>
        <taxon>Gloeobacteraceae</taxon>
        <taxon>Gloeobacter</taxon>
    </lineage>
</organism>
<evidence type="ECO:0000256" key="6">
    <source>
        <dbReference type="ARBA" id="ARBA00038076"/>
    </source>
</evidence>
<dbReference type="GO" id="GO:0022857">
    <property type="term" value="F:transmembrane transporter activity"/>
    <property type="evidence" value="ECO:0000318"/>
    <property type="project" value="GO_Central"/>
</dbReference>
<dbReference type="InterPro" id="IPR025857">
    <property type="entry name" value="MacB_PCD"/>
</dbReference>
<feature type="transmembrane region" description="Helical" evidence="7">
    <location>
        <begin position="878"/>
        <end position="897"/>
    </location>
</feature>
<dbReference type="InParanoid" id="Q7NKQ9"/>
<dbReference type="Pfam" id="PF12704">
    <property type="entry name" value="MacB_PCD"/>
    <property type="match status" value="2"/>
</dbReference>
<dbReference type="Proteomes" id="UP000000557">
    <property type="component" value="Chromosome"/>
</dbReference>
<dbReference type="eggNOG" id="COG0577">
    <property type="taxonomic scope" value="Bacteria"/>
</dbReference>
<feature type="transmembrane region" description="Helical" evidence="7">
    <location>
        <begin position="788"/>
        <end position="813"/>
    </location>
</feature>
<feature type="domain" description="MacB-like periplasmic core" evidence="9">
    <location>
        <begin position="125"/>
        <end position="344"/>
    </location>
</feature>
<sequence length="912" mass="98692">MLRRLSPWLRATGGGLQPGRPAACRNAPRQKLTMPQPAALSERLYRWLLLAYPTEFRTEYGEELVQVFLDNLHEESVAYGRRGVLRLWWETMTDLSSTAFAEHLAIFWQDLRYGARMLLKSAGFSLVAIFVLALGIGATSAMFSVVNGVLLRPLSFPEPEQVVMLWQTNQRENDEKVRTSVANFVDWRERNRVFSHLSLLRSYPQNYVSDRVPERLSAALVSPALLELAGIQPLIGRPFTQDEEIEGKNQVVILSESYWRRRFDASPAVLGKQMKLDGKNHTVVGVVPNNFEFTNTVARPVDIWIPSSINPPKREENRGAFAHTVVGRLKPGISVAQAQSEMDAIAAQLARQHPEENTGFGIRVVPYYEQLVGEIRPALLVLLGAVGCVLLICCANVANLLLVRAAVRQREIAIRTALGASRSRLFRQLLTENILLTVLGGALGLGFAWGAVQLLVALNPGSLPRLAEIRLDGTVLAFTAAIVLVTGTVFSVAPALQISQIDLADNLKDGGRGSTAGAARNRVRSGLVISEVALALVLLSCAGLLARSYLLLQGVDPGFNPKNLISAPVMLPEANYAKPQTQAAFFERLVERVRTLPGVTSASAVSTLPMSGSSMVIGFTVREQPPKPPGQGNAAGYNSVDPAYFRTMGIPLIRGRAFTDADNAKAPKVALISQATARRFFKNEDPIGKHLRLDISRGEGDCEIIGIVGDVHHDDLASESRADIYAPYQQAPLPFMTVVARTAGEPAALGDSLRRVVAEIDPAQPVGTIQSAEQYLADSTAQPRFNTVLLGAFAAAALVLAAVGLYGVMAYSVTQRTHEIGVRLALGARPRDILQMVVGQGMGLALLGVGLGLAVTFALARLLSSLLFGVEAIDPLTFLAVAALLASVALLASYVPARRATRVDPMVALRYE</sequence>
<dbReference type="EnsemblBacteria" id="BAC89359">
    <property type="protein sequence ID" value="BAC89359"/>
    <property type="gene ID" value="BAC89359"/>
</dbReference>
<evidence type="ECO:0000259" key="9">
    <source>
        <dbReference type="Pfam" id="PF12704"/>
    </source>
</evidence>
<keyword evidence="5 7" id="KW-0472">Membrane</keyword>
<dbReference type="PATRIC" id="fig|251221.4.peg.1448"/>
<proteinExistence type="inferred from homology"/>
<dbReference type="InterPro" id="IPR003838">
    <property type="entry name" value="ABC3_permease_C"/>
</dbReference>
<feature type="domain" description="ABC3 transporter permease C-terminal" evidence="8">
    <location>
        <begin position="386"/>
        <end position="501"/>
    </location>
</feature>
<dbReference type="GO" id="GO:0005886">
    <property type="term" value="C:plasma membrane"/>
    <property type="evidence" value="ECO:0000318"/>
    <property type="project" value="GO_Central"/>
</dbReference>
<evidence type="ECO:0000256" key="4">
    <source>
        <dbReference type="ARBA" id="ARBA00022989"/>
    </source>
</evidence>
<comment type="similarity">
    <text evidence="6">Belongs to the ABC-4 integral membrane protein family.</text>
</comment>
<dbReference type="InterPro" id="IPR050250">
    <property type="entry name" value="Macrolide_Exporter_MacB"/>
</dbReference>
<gene>
    <name evidence="10" type="ordered locus">glr1418</name>
</gene>
<protein>
    <submittedName>
        <fullName evidence="10">Glr1418 protein</fullName>
    </submittedName>
</protein>
<feature type="domain" description="ABC3 transporter permease C-terminal" evidence="8">
    <location>
        <begin position="792"/>
        <end position="905"/>
    </location>
</feature>
<accession>Q7NKQ9</accession>
<dbReference type="KEGG" id="gvi:glr1418"/>
<dbReference type="AlphaFoldDB" id="Q7NKQ9"/>
<evidence type="ECO:0000256" key="3">
    <source>
        <dbReference type="ARBA" id="ARBA00022692"/>
    </source>
</evidence>
<dbReference type="PANTHER" id="PTHR30572">
    <property type="entry name" value="MEMBRANE COMPONENT OF TRANSPORTER-RELATED"/>
    <property type="match status" value="1"/>
</dbReference>
<evidence type="ECO:0000256" key="7">
    <source>
        <dbReference type="SAM" id="Phobius"/>
    </source>
</evidence>
<keyword evidence="11" id="KW-1185">Reference proteome</keyword>
<reference evidence="10 11" key="1">
    <citation type="journal article" date="2003" name="DNA Res.">
        <title>Complete genome structure of Gloeobacter violaceus PCC 7421, a cyanobacterium that lacks thylakoids.</title>
        <authorList>
            <person name="Nakamura Y."/>
            <person name="Kaneko T."/>
            <person name="Sato S."/>
            <person name="Mimuro M."/>
            <person name="Miyashita H."/>
            <person name="Tsuchiya T."/>
            <person name="Sasamoto S."/>
            <person name="Watanabe A."/>
            <person name="Kawashima K."/>
            <person name="Kishida Y."/>
            <person name="Kiyokawa C."/>
            <person name="Kohara M."/>
            <person name="Matsumoto M."/>
            <person name="Matsuno A."/>
            <person name="Nakazaki N."/>
            <person name="Shimpo S."/>
            <person name="Takeuchi C."/>
            <person name="Yamada M."/>
            <person name="Tabata S."/>
        </authorList>
    </citation>
    <scope>NUCLEOTIDE SEQUENCE [LARGE SCALE GENOMIC DNA]</scope>
    <source>
        <strain evidence="11">ATCC 29082 / PCC 7421</strain>
    </source>
</reference>
<keyword evidence="2" id="KW-1003">Cell membrane</keyword>
<dbReference type="STRING" id="251221.gene:10758901"/>
<feature type="transmembrane region" description="Helical" evidence="7">
    <location>
        <begin position="476"/>
        <end position="496"/>
    </location>
</feature>
<evidence type="ECO:0000256" key="2">
    <source>
        <dbReference type="ARBA" id="ARBA00022475"/>
    </source>
</evidence>
<dbReference type="InterPro" id="IPR017800">
    <property type="entry name" value="ADOP"/>
</dbReference>
<evidence type="ECO:0000259" key="8">
    <source>
        <dbReference type="Pfam" id="PF02687"/>
    </source>
</evidence>
<comment type="subcellular location">
    <subcellularLocation>
        <location evidence="1">Cell membrane</location>
        <topology evidence="1">Multi-pass membrane protein</topology>
    </subcellularLocation>
</comment>
<feature type="domain" description="MacB-like periplasmic core" evidence="9">
    <location>
        <begin position="580"/>
        <end position="755"/>
    </location>
</feature>
<dbReference type="HOGENOM" id="CLU_009433_1_0_3"/>
<dbReference type="NCBIfam" id="TIGR03434">
    <property type="entry name" value="ADOP"/>
    <property type="match status" value="1"/>
</dbReference>
<feature type="transmembrane region" description="Helical" evidence="7">
    <location>
        <begin position="378"/>
        <end position="402"/>
    </location>
</feature>
<keyword evidence="3 7" id="KW-0812">Transmembrane</keyword>
<feature type="transmembrane region" description="Helical" evidence="7">
    <location>
        <begin position="532"/>
        <end position="552"/>
    </location>
</feature>
<dbReference type="EMBL" id="BA000045">
    <property type="protein sequence ID" value="BAC89359.1"/>
    <property type="molecule type" value="Genomic_DNA"/>
</dbReference>
<evidence type="ECO:0000313" key="11">
    <source>
        <dbReference type="Proteomes" id="UP000000557"/>
    </source>
</evidence>
<dbReference type="PANTHER" id="PTHR30572:SF4">
    <property type="entry name" value="ABC TRANSPORTER PERMEASE YTRF"/>
    <property type="match status" value="1"/>
</dbReference>
<dbReference type="OrthoDB" id="5933722at2"/>
<evidence type="ECO:0000256" key="5">
    <source>
        <dbReference type="ARBA" id="ARBA00023136"/>
    </source>
</evidence>